<feature type="transmembrane region" description="Helical" evidence="1">
    <location>
        <begin position="217"/>
        <end position="239"/>
    </location>
</feature>
<evidence type="ECO:0000313" key="2">
    <source>
        <dbReference type="EMBL" id="AYG81265.1"/>
    </source>
</evidence>
<keyword evidence="1" id="KW-0812">Transmembrane</keyword>
<evidence type="ECO:0000256" key="1">
    <source>
        <dbReference type="SAM" id="Phobius"/>
    </source>
</evidence>
<dbReference type="AlphaFoldDB" id="A0A387HBN4"/>
<sequence length="252" mass="26551">MNEAGAGGAVRPVAGQSRRRILITTTALGSVLLLVTAWLLLVSMPKALATERDFRAARACPPGVSAPDCLRPVPAVIERTTVRGPKRHTLWLHVKDADGSTPALSFAGKGQESHGELVGKHIGLTYWEGSVRYIDWANARWYTTEDPRGDYRAFLAWGLALGSGGLGLLAVGLWSVRSPACLPDRPPWQPGAITMTTVALAGLGIGIAWIVPGWRAALSAYGVAAVIAAAAYALTTLLVGRAEARKARDAAA</sequence>
<feature type="transmembrane region" description="Helical" evidence="1">
    <location>
        <begin position="21"/>
        <end position="41"/>
    </location>
</feature>
<keyword evidence="1" id="KW-1133">Transmembrane helix</keyword>
<organism evidence="2 3">
    <name type="scientific">Streptomyces hundungensis</name>
    <dbReference type="NCBI Taxonomy" id="1077946"/>
    <lineage>
        <taxon>Bacteria</taxon>
        <taxon>Bacillati</taxon>
        <taxon>Actinomycetota</taxon>
        <taxon>Actinomycetes</taxon>
        <taxon>Kitasatosporales</taxon>
        <taxon>Streptomycetaceae</taxon>
        <taxon>Streptomyces</taxon>
    </lineage>
</organism>
<dbReference type="Proteomes" id="UP000271554">
    <property type="component" value="Chromosome"/>
</dbReference>
<keyword evidence="1" id="KW-0472">Membrane</keyword>
<keyword evidence="3" id="KW-1185">Reference proteome</keyword>
<feature type="transmembrane region" description="Helical" evidence="1">
    <location>
        <begin position="154"/>
        <end position="176"/>
    </location>
</feature>
<dbReference type="KEGG" id="shun:DWB77_03407"/>
<protein>
    <submittedName>
        <fullName evidence="2">Uncharacterized protein</fullName>
    </submittedName>
</protein>
<evidence type="ECO:0000313" key="3">
    <source>
        <dbReference type="Proteomes" id="UP000271554"/>
    </source>
</evidence>
<accession>A0A387HBN4</accession>
<dbReference type="RefSeq" id="WP_120722054.1">
    <property type="nucleotide sequence ID" value="NZ_CP032698.1"/>
</dbReference>
<reference evidence="2 3" key="1">
    <citation type="submission" date="2018-10" db="EMBL/GenBank/DDBJ databases">
        <title>Relationship between Morphology and Antimicrobial Activity in Streptomyces.</title>
        <authorList>
            <person name="Kang H.J."/>
            <person name="Kim S.B."/>
        </authorList>
    </citation>
    <scope>NUCLEOTIDE SEQUENCE [LARGE SCALE GENOMIC DNA]</scope>
    <source>
        <strain evidence="2 3">BH38</strain>
    </source>
</reference>
<name>A0A387HBN4_9ACTN</name>
<dbReference type="EMBL" id="CP032698">
    <property type="protein sequence ID" value="AYG81265.1"/>
    <property type="molecule type" value="Genomic_DNA"/>
</dbReference>
<proteinExistence type="predicted"/>
<gene>
    <name evidence="2" type="ORF">DWB77_03407</name>
</gene>
<feature type="transmembrane region" description="Helical" evidence="1">
    <location>
        <begin position="188"/>
        <end position="211"/>
    </location>
</feature>
<dbReference type="OrthoDB" id="4332110at2"/>